<dbReference type="InterPro" id="IPR003593">
    <property type="entry name" value="AAA+_ATPase"/>
</dbReference>
<dbReference type="GO" id="GO:0005524">
    <property type="term" value="F:ATP binding"/>
    <property type="evidence" value="ECO:0007669"/>
    <property type="project" value="UniProtKB-KW"/>
</dbReference>
<dbReference type="SUPFAM" id="SSF90123">
    <property type="entry name" value="ABC transporter transmembrane region"/>
    <property type="match status" value="1"/>
</dbReference>
<feature type="transmembrane region" description="Helical" evidence="8">
    <location>
        <begin position="295"/>
        <end position="315"/>
    </location>
</feature>
<feature type="domain" description="ABC transmembrane type-1" evidence="10">
    <location>
        <begin position="134"/>
        <end position="431"/>
    </location>
</feature>
<dbReference type="OrthoDB" id="6500128at2759"/>
<feature type="transmembrane region" description="Helical" evidence="8">
    <location>
        <begin position="378"/>
        <end position="401"/>
    </location>
</feature>
<dbReference type="AlphaFoldDB" id="A0A1D3SP16"/>
<evidence type="ECO:0000256" key="6">
    <source>
        <dbReference type="ARBA" id="ARBA00023136"/>
    </source>
</evidence>
<dbReference type="PROSITE" id="PS00211">
    <property type="entry name" value="ABC_TRANSPORTER_1"/>
    <property type="match status" value="1"/>
</dbReference>
<dbReference type="PANTHER" id="PTHR43394">
    <property type="entry name" value="ATP-DEPENDENT PERMEASE MDL1, MITOCHONDRIAL"/>
    <property type="match status" value="1"/>
</dbReference>
<organism evidence="11 12">
    <name type="scientific">Plasmodium malariae</name>
    <dbReference type="NCBI Taxonomy" id="5858"/>
    <lineage>
        <taxon>Eukaryota</taxon>
        <taxon>Sar</taxon>
        <taxon>Alveolata</taxon>
        <taxon>Apicomplexa</taxon>
        <taxon>Aconoidasida</taxon>
        <taxon>Haemosporida</taxon>
        <taxon>Plasmodiidae</taxon>
        <taxon>Plasmodium</taxon>
        <taxon>Plasmodium (Plasmodium)</taxon>
    </lineage>
</organism>
<dbReference type="Gene3D" id="3.40.50.300">
    <property type="entry name" value="P-loop containing nucleotide triphosphate hydrolases"/>
    <property type="match status" value="2"/>
</dbReference>
<dbReference type="InterPro" id="IPR017871">
    <property type="entry name" value="ABC_transporter-like_CS"/>
</dbReference>
<feature type="compositionally biased region" description="Low complexity" evidence="7">
    <location>
        <begin position="521"/>
        <end position="539"/>
    </location>
</feature>
<dbReference type="KEGG" id="pmal:PMUG01_12025000"/>
<dbReference type="InterPro" id="IPR036640">
    <property type="entry name" value="ABC1_TM_sf"/>
</dbReference>
<accession>A0A1D3SP16</accession>
<dbReference type="Pfam" id="PF00664">
    <property type="entry name" value="ABC_membrane"/>
    <property type="match status" value="1"/>
</dbReference>
<name>A0A1D3SP16_PLAMA</name>
<evidence type="ECO:0000256" key="1">
    <source>
        <dbReference type="ARBA" id="ARBA00004141"/>
    </source>
</evidence>
<dbReference type="GO" id="GO:0016887">
    <property type="term" value="F:ATP hydrolysis activity"/>
    <property type="evidence" value="ECO:0007669"/>
    <property type="project" value="InterPro"/>
</dbReference>
<protein>
    <submittedName>
        <fullName evidence="11">ABC transporter B family member 5, putative</fullName>
    </submittedName>
</protein>
<dbReference type="EMBL" id="LT594633">
    <property type="protein sequence ID" value="SCO93659.1"/>
    <property type="molecule type" value="Genomic_DNA"/>
</dbReference>
<evidence type="ECO:0000256" key="3">
    <source>
        <dbReference type="ARBA" id="ARBA00022741"/>
    </source>
</evidence>
<feature type="transmembrane region" description="Helical" evidence="8">
    <location>
        <begin position="413"/>
        <end position="431"/>
    </location>
</feature>
<dbReference type="Gene3D" id="1.20.1560.10">
    <property type="entry name" value="ABC transporter type 1, transmembrane domain"/>
    <property type="match status" value="2"/>
</dbReference>
<keyword evidence="6 8" id="KW-0472">Membrane</keyword>
<dbReference type="InterPro" id="IPR011527">
    <property type="entry name" value="ABC1_TM_dom"/>
</dbReference>
<sequence length="989" mass="112511">MGNALRKLGEGERRGTGRYLESIRNMFGHNDTGDASIDNPKRSIRSVDGLEMGKGVVGREEMGKGVVRREEMVKGVVGREEMVKGVVGREEMVKGVVRREEMVKGVVGGGTERMNYILRAVKDMTAYEKTLLSIALLFLAINAYTNLSYPKIMGQCVEAEDGEYTKSNLLITLLQKTNFLKKFLFKSDNNKTVSTIFNFLPYFVCGGLASYFRIYFTNKCITRVEYRLKRQVHYKIITQNDEKFNKTKSADYLVNCTFNEIKLSSKELITCITQILRYINSIIGGIISMVFISSYLTKLCIIIVPAYGFFALFILRRLRNIKMDVAHFEEKQMARFSDILKKKNIISLFANENYENKYFSDELKFTKKLNDKYVHCESLFYSFLNIGTNLVICSILCFGKIELSKNNITHGQLVSFIAYSSMLGLGLIGMIKLKKDLSILHLSLRKIYEIIDVPPVGTHTCGSSEALSKYNSSNDPHEENCPPMADIIQRNYSLVLEPHKKIGNINDGSSNGCINNVCNTDNSSSSSSSTTTNESSTNSGRVEGNVCTPRKSLPADENNKFPREVRGSIRFENVHFSYNSYDENRKKKVLTNINFEINKNEKVAIVGKSGSGKSTLWKLLTKEYEYEGNIYVDNYNIKDIDKTFFKKNIVSINEQECCVLNRSLYENLTYALIPVQREEEKSGKKKKKISYSCGRGSSSSGIGNNWERKDSSRTPKIIFDSMDFENLIRKKICFQAIMLGNQTSDNASSNLTHKNEHISYKIYHNNSKRFSNNIIEGKDNISPSLNSSEEEYISFIRGEKELIIRENVKDGVEDDDTTDTTNSNSCMNKTILTDKVSTELYRNNYELLNHYGHKLDIINATVNVLCEELNLNNFIRSMPEHIHTIIQNDSISSGQKQRLSIIRSLMKDTPIYIFDEITSFLDEANIDKLFSLINMLLPNKTIIYITHSAKILHQMDKVIIVDDGEISSVGTYDQVKNHPLFMNIFSVAQ</sequence>
<keyword evidence="2 8" id="KW-0812">Transmembrane</keyword>
<dbReference type="Proteomes" id="UP000219813">
    <property type="component" value="Chromosome 12"/>
</dbReference>
<evidence type="ECO:0000259" key="10">
    <source>
        <dbReference type="PROSITE" id="PS50929"/>
    </source>
</evidence>
<dbReference type="RefSeq" id="XP_028862941.1">
    <property type="nucleotide sequence ID" value="XM_029006453.1"/>
</dbReference>
<dbReference type="Pfam" id="PF00005">
    <property type="entry name" value="ABC_tran"/>
    <property type="match status" value="2"/>
</dbReference>
<feature type="domain" description="ABC transporter" evidence="9">
    <location>
        <begin position="569"/>
        <end position="988"/>
    </location>
</feature>
<evidence type="ECO:0000256" key="5">
    <source>
        <dbReference type="ARBA" id="ARBA00022989"/>
    </source>
</evidence>
<evidence type="ECO:0000259" key="9">
    <source>
        <dbReference type="PROSITE" id="PS50893"/>
    </source>
</evidence>
<dbReference type="GO" id="GO:0016020">
    <property type="term" value="C:membrane"/>
    <property type="evidence" value="ECO:0007669"/>
    <property type="project" value="UniProtKB-SubCell"/>
</dbReference>
<dbReference type="PROSITE" id="PS50929">
    <property type="entry name" value="ABC_TM1F"/>
    <property type="match status" value="1"/>
</dbReference>
<feature type="transmembrane region" description="Helical" evidence="8">
    <location>
        <begin position="196"/>
        <end position="216"/>
    </location>
</feature>
<evidence type="ECO:0000256" key="8">
    <source>
        <dbReference type="SAM" id="Phobius"/>
    </source>
</evidence>
<dbReference type="SUPFAM" id="SSF52540">
    <property type="entry name" value="P-loop containing nucleoside triphosphate hydrolases"/>
    <property type="match status" value="1"/>
</dbReference>
<dbReference type="VEuPathDB" id="PlasmoDB:PmUG01_12025000"/>
<dbReference type="PANTHER" id="PTHR43394:SF1">
    <property type="entry name" value="ATP-BINDING CASSETTE SUB-FAMILY B MEMBER 10, MITOCHONDRIAL"/>
    <property type="match status" value="1"/>
</dbReference>
<dbReference type="InterPro" id="IPR039421">
    <property type="entry name" value="Type_1_exporter"/>
</dbReference>
<feature type="region of interest" description="Disordered" evidence="7">
    <location>
        <begin position="521"/>
        <end position="559"/>
    </location>
</feature>
<evidence type="ECO:0000256" key="2">
    <source>
        <dbReference type="ARBA" id="ARBA00022692"/>
    </source>
</evidence>
<keyword evidence="3" id="KW-0547">Nucleotide-binding</keyword>
<dbReference type="InterPro" id="IPR027417">
    <property type="entry name" value="P-loop_NTPase"/>
</dbReference>
<comment type="subcellular location">
    <subcellularLocation>
        <location evidence="1">Membrane</location>
        <topology evidence="1">Multi-pass membrane protein</topology>
    </subcellularLocation>
</comment>
<evidence type="ECO:0000256" key="7">
    <source>
        <dbReference type="SAM" id="MobiDB-lite"/>
    </source>
</evidence>
<gene>
    <name evidence="11" type="primary">ABCB5</name>
    <name evidence="11" type="ORF">PMUG01_12025000</name>
</gene>
<dbReference type="PROSITE" id="PS50893">
    <property type="entry name" value="ABC_TRANSPORTER_2"/>
    <property type="match status" value="1"/>
</dbReference>
<proteinExistence type="predicted"/>
<dbReference type="OMA" id="IMGECVE"/>
<feature type="transmembrane region" description="Helical" evidence="8">
    <location>
        <begin position="126"/>
        <end position="144"/>
    </location>
</feature>
<evidence type="ECO:0000313" key="12">
    <source>
        <dbReference type="Proteomes" id="UP000219813"/>
    </source>
</evidence>
<dbReference type="GeneID" id="39870242"/>
<keyword evidence="5 8" id="KW-1133">Transmembrane helix</keyword>
<keyword evidence="12" id="KW-1185">Reference proteome</keyword>
<dbReference type="SMART" id="SM00382">
    <property type="entry name" value="AAA"/>
    <property type="match status" value="1"/>
</dbReference>
<reference evidence="11 12" key="1">
    <citation type="submission" date="2016-06" db="EMBL/GenBank/DDBJ databases">
        <authorList>
            <consortium name="Pathogen Informatics"/>
        </authorList>
    </citation>
    <scope>NUCLEOTIDE SEQUENCE [LARGE SCALE GENOMIC DNA]</scope>
</reference>
<evidence type="ECO:0000256" key="4">
    <source>
        <dbReference type="ARBA" id="ARBA00022840"/>
    </source>
</evidence>
<evidence type="ECO:0000313" key="11">
    <source>
        <dbReference type="EMBL" id="SCO93659.1"/>
    </source>
</evidence>
<dbReference type="GO" id="GO:0015421">
    <property type="term" value="F:ABC-type oligopeptide transporter activity"/>
    <property type="evidence" value="ECO:0007669"/>
    <property type="project" value="TreeGrafter"/>
</dbReference>
<keyword evidence="4" id="KW-0067">ATP-binding</keyword>
<dbReference type="InterPro" id="IPR003439">
    <property type="entry name" value="ABC_transporter-like_ATP-bd"/>
</dbReference>